<dbReference type="Proteomes" id="UP000257139">
    <property type="component" value="Unassembled WGS sequence"/>
</dbReference>
<evidence type="ECO:0000313" key="2">
    <source>
        <dbReference type="EMBL" id="SPC26069.1"/>
    </source>
</evidence>
<reference evidence="2 3" key="1">
    <citation type="submission" date="2018-01" db="EMBL/GenBank/DDBJ databases">
        <authorList>
            <person name="Clerissi C."/>
        </authorList>
    </citation>
    <scope>NUCLEOTIDE SEQUENCE [LARGE SCALE GENOMIC DNA]</scope>
    <source>
        <strain evidence="2">Cupriavidus taiwanensis STM 6021</strain>
    </source>
</reference>
<gene>
    <name evidence="2" type="ORF">CBM2594_U30091</name>
</gene>
<dbReference type="InterPro" id="IPR025983">
    <property type="entry name" value="Cys_rich_CPCC"/>
</dbReference>
<organism evidence="2 3">
    <name type="scientific">Cupriavidus taiwanensis</name>
    <dbReference type="NCBI Taxonomy" id="164546"/>
    <lineage>
        <taxon>Bacteria</taxon>
        <taxon>Pseudomonadati</taxon>
        <taxon>Pseudomonadota</taxon>
        <taxon>Betaproteobacteria</taxon>
        <taxon>Burkholderiales</taxon>
        <taxon>Burkholderiaceae</taxon>
        <taxon>Cupriavidus</taxon>
    </lineage>
</organism>
<proteinExistence type="predicted"/>
<evidence type="ECO:0000259" key="1">
    <source>
        <dbReference type="Pfam" id="PF14206"/>
    </source>
</evidence>
<comment type="caution">
    <text evidence="2">The sequence shown here is derived from an EMBL/GenBank/DDBJ whole genome shotgun (WGS) entry which is preliminary data.</text>
</comment>
<protein>
    <recommendedName>
        <fullName evidence="1">Cysteine-rich CPCC domain-containing protein</fullName>
    </recommendedName>
</protein>
<sequence>MAAFSWEPPVCDRAEENAPIGEIGVGNNGIKTHMKCQCDCCDYFTLDTKGHWEICPVCFWEDEAWGLNKPDHESGANHGLTLRQARENFARLGASSARWLQHVLPAEARGRFPQAARTL</sequence>
<name>A0A7Z7JII7_9BURK</name>
<feature type="domain" description="Cysteine-rich CPCC" evidence="1">
    <location>
        <begin position="36"/>
        <end position="108"/>
    </location>
</feature>
<dbReference type="AlphaFoldDB" id="A0A7Z7JII7"/>
<accession>A0A7Z7JII7</accession>
<dbReference type="EMBL" id="OGUU01000050">
    <property type="protein sequence ID" value="SPC26069.1"/>
    <property type="molecule type" value="Genomic_DNA"/>
</dbReference>
<dbReference type="Pfam" id="PF14206">
    <property type="entry name" value="Cys_rich_CPCC"/>
    <property type="match status" value="1"/>
</dbReference>
<evidence type="ECO:0000313" key="3">
    <source>
        <dbReference type="Proteomes" id="UP000257139"/>
    </source>
</evidence>
<dbReference type="RefSeq" id="WP_197717930.1">
    <property type="nucleotide sequence ID" value="NZ_JABTYD010000013.1"/>
</dbReference>